<reference evidence="3" key="1">
    <citation type="submission" date="2017-04" db="EMBL/GenBank/DDBJ databases">
        <authorList>
            <person name="Varghese N."/>
            <person name="Submissions S."/>
        </authorList>
    </citation>
    <scope>NUCLEOTIDE SEQUENCE [LARGE SCALE GENOMIC DNA]</scope>
    <source>
        <strain evidence="3">K3S</strain>
    </source>
</reference>
<keyword evidence="1" id="KW-1133">Transmembrane helix</keyword>
<dbReference type="Proteomes" id="UP000192906">
    <property type="component" value="Unassembled WGS sequence"/>
</dbReference>
<dbReference type="AlphaFoldDB" id="A0A1X7ESH5"/>
<sequence>MSNSFGNWFETQRTKNLTMWKRAFAIFLVVLLALNFFIHPHHPEYHYDIYPGFWALFGLGVSVAMVFLMKVLLQPFLVGPEEDDGN</sequence>
<dbReference type="OrthoDB" id="1525247at2"/>
<dbReference type="RefSeq" id="WP_085104272.1">
    <property type="nucleotide sequence ID" value="NZ_FWZU01000006.1"/>
</dbReference>
<evidence type="ECO:0000313" key="3">
    <source>
        <dbReference type="Proteomes" id="UP000192906"/>
    </source>
</evidence>
<keyword evidence="3" id="KW-1185">Reference proteome</keyword>
<feature type="transmembrane region" description="Helical" evidence="1">
    <location>
        <begin position="23"/>
        <end position="41"/>
    </location>
</feature>
<keyword evidence="1" id="KW-0812">Transmembrane</keyword>
<protein>
    <recommendedName>
        <fullName evidence="4">2TM domain-containing protein</fullName>
    </recommendedName>
</protein>
<organism evidence="2 3">
    <name type="scientific">Desulfovibrio gilichinskyi</name>
    <dbReference type="NCBI Taxonomy" id="1519643"/>
    <lineage>
        <taxon>Bacteria</taxon>
        <taxon>Pseudomonadati</taxon>
        <taxon>Thermodesulfobacteriota</taxon>
        <taxon>Desulfovibrionia</taxon>
        <taxon>Desulfovibrionales</taxon>
        <taxon>Desulfovibrionaceae</taxon>
        <taxon>Desulfovibrio</taxon>
    </lineage>
</organism>
<dbReference type="EMBL" id="FWZU01000006">
    <property type="protein sequence ID" value="SMF39361.1"/>
    <property type="molecule type" value="Genomic_DNA"/>
</dbReference>
<accession>A0A1X7ESH5</accession>
<evidence type="ECO:0000313" key="2">
    <source>
        <dbReference type="EMBL" id="SMF39361.1"/>
    </source>
</evidence>
<evidence type="ECO:0000256" key="1">
    <source>
        <dbReference type="SAM" id="Phobius"/>
    </source>
</evidence>
<dbReference type="STRING" id="1519643.SAMN06295933_3323"/>
<evidence type="ECO:0008006" key="4">
    <source>
        <dbReference type="Google" id="ProtNLM"/>
    </source>
</evidence>
<name>A0A1X7ESH5_9BACT</name>
<feature type="transmembrane region" description="Helical" evidence="1">
    <location>
        <begin position="53"/>
        <end position="73"/>
    </location>
</feature>
<proteinExistence type="predicted"/>
<keyword evidence="1" id="KW-0472">Membrane</keyword>
<gene>
    <name evidence="2" type="ORF">SAMN06295933_3323</name>
</gene>